<evidence type="ECO:0000313" key="3">
    <source>
        <dbReference type="Proteomes" id="UP000469890"/>
    </source>
</evidence>
<comment type="caution">
    <text evidence="2">The sequence shown here is derived from an EMBL/GenBank/DDBJ whole genome shotgun (WGS) entry which is preliminary data.</text>
</comment>
<evidence type="ECO:0000313" key="2">
    <source>
        <dbReference type="EMBL" id="KAF1797611.1"/>
    </source>
</evidence>
<accession>A0A8H4EX00</accession>
<proteinExistence type="predicted"/>
<feature type="compositionally biased region" description="Polar residues" evidence="1">
    <location>
        <begin position="106"/>
        <end position="115"/>
    </location>
</feature>
<protein>
    <submittedName>
        <fullName evidence="2">Uncharacterized protein</fullName>
    </submittedName>
</protein>
<feature type="region of interest" description="Disordered" evidence="1">
    <location>
        <begin position="92"/>
        <end position="115"/>
    </location>
</feature>
<dbReference type="Proteomes" id="UP000469890">
    <property type="component" value="Unassembled WGS sequence"/>
</dbReference>
<dbReference type="AlphaFoldDB" id="A0A8H4EX00"/>
<gene>
    <name evidence="2" type="ORF">FB192DRAFT_1177400</name>
</gene>
<evidence type="ECO:0000256" key="1">
    <source>
        <dbReference type="SAM" id="MobiDB-lite"/>
    </source>
</evidence>
<dbReference type="EMBL" id="JAAECE010000009">
    <property type="protein sequence ID" value="KAF1797611.1"/>
    <property type="molecule type" value="Genomic_DNA"/>
</dbReference>
<reference evidence="2 3" key="1">
    <citation type="submission" date="2019-09" db="EMBL/GenBank/DDBJ databases">
        <authorList>
            <consortium name="DOE Joint Genome Institute"/>
            <person name="Mondo S.J."/>
            <person name="Navarro-Mendoza M.I."/>
            <person name="Perez-Arques C."/>
            <person name="Panchal S."/>
            <person name="Nicolas F.E."/>
            <person name="Ganguly P."/>
            <person name="Pangilinan J."/>
            <person name="Grigoriev I."/>
            <person name="Heitman J."/>
            <person name="Sanya K."/>
            <person name="Garre V."/>
        </authorList>
    </citation>
    <scope>NUCLEOTIDE SEQUENCE [LARGE SCALE GENOMIC DNA]</scope>
    <source>
        <strain evidence="2 3">MU402</strain>
    </source>
</reference>
<sequence length="115" mass="13257">MAALGCFLIRTESKMPHHLKSDATITMLFPIAEDPLSREDTKKITDSSVRHHLKEVKRNLEKIIEENKGQQDRSKKIKSCAKESILSIKQLERDLQDDSEEEESKQTITYTEEDA</sequence>
<name>A0A8H4EX00_MUCCL</name>
<organism evidence="2 3">
    <name type="scientific">Mucor circinelloides f. lusitanicus</name>
    <name type="common">Mucor racemosus var. lusitanicus</name>
    <dbReference type="NCBI Taxonomy" id="29924"/>
    <lineage>
        <taxon>Eukaryota</taxon>
        <taxon>Fungi</taxon>
        <taxon>Fungi incertae sedis</taxon>
        <taxon>Mucoromycota</taxon>
        <taxon>Mucoromycotina</taxon>
        <taxon>Mucoromycetes</taxon>
        <taxon>Mucorales</taxon>
        <taxon>Mucorineae</taxon>
        <taxon>Mucoraceae</taxon>
        <taxon>Mucor</taxon>
    </lineage>
</organism>